<organism evidence="1 2">
    <name type="scientific">Holotrichia oblita</name>
    <name type="common">Chafer beetle</name>
    <dbReference type="NCBI Taxonomy" id="644536"/>
    <lineage>
        <taxon>Eukaryota</taxon>
        <taxon>Metazoa</taxon>
        <taxon>Ecdysozoa</taxon>
        <taxon>Arthropoda</taxon>
        <taxon>Hexapoda</taxon>
        <taxon>Insecta</taxon>
        <taxon>Pterygota</taxon>
        <taxon>Neoptera</taxon>
        <taxon>Endopterygota</taxon>
        <taxon>Coleoptera</taxon>
        <taxon>Polyphaga</taxon>
        <taxon>Scarabaeiformia</taxon>
        <taxon>Scarabaeidae</taxon>
        <taxon>Melolonthinae</taxon>
        <taxon>Holotrichia</taxon>
    </lineage>
</organism>
<sequence>MPHRYLRRTSRASWDEEQITLALNAITAGRSLRAASRAFSIPRSTLQDRMRSGSTSGPLLGRHTVFSADAENELADQIVKLSKLFFGITRDEVKRCAFQYATENNLKHPFSMQRNEAGKDWLYGFLRRHPTISLRKPESTSLARITAFNREEVSIFYANLSSLFEKYKFPQHRIFNADETGISTVQHPGRIFAQKGEKRVGFVTSGEKGRTTTVMCCFSSSGIYVPPMFIFLGKRMQKDRMRNGPPGAIYNCSKNGWIDVNLFVSWLEHFQAFVKSSIEDPVLLIVDNHSTHCTLQAFNFCKRHGILILTIPPHTSHRLQPLDVTFYKSLKTAYNSECDKYLKIHPGEKITPNLLAELFNNAYSRVATPEKAIKGFEVAGIFPYNPDVFSDEDFVPAETLAKENIAAGQNVENLNVGRSESPECRQRENYLVATPKKATNNQEVTQTSFADILQLPSCSKIGQNSNKVTKPRQKQHSDIFTSTPNKCALEEKESKKKAKLEKQKSQSIAKVCKRKVFEENKNEKRPETKRKCKANKNIHIRTF</sequence>
<gene>
    <name evidence="1" type="ORF">MML48_3g00005375</name>
</gene>
<keyword evidence="2" id="KW-1185">Reference proteome</keyword>
<reference evidence="1" key="1">
    <citation type="submission" date="2022-04" db="EMBL/GenBank/DDBJ databases">
        <title>Chromosome-scale genome assembly of Holotrichia oblita Faldermann.</title>
        <authorList>
            <person name="Rongchong L."/>
        </authorList>
    </citation>
    <scope>NUCLEOTIDE SEQUENCE</scope>
    <source>
        <strain evidence="1">81SQS9</strain>
    </source>
</reference>
<dbReference type="Proteomes" id="UP001056778">
    <property type="component" value="Chromosome 3"/>
</dbReference>
<dbReference type="EMBL" id="CM043017">
    <property type="protein sequence ID" value="KAI4465524.1"/>
    <property type="molecule type" value="Genomic_DNA"/>
</dbReference>
<protein>
    <submittedName>
        <fullName evidence="1">Uncharacterized protein</fullName>
    </submittedName>
</protein>
<proteinExistence type="predicted"/>
<evidence type="ECO:0000313" key="2">
    <source>
        <dbReference type="Proteomes" id="UP001056778"/>
    </source>
</evidence>
<evidence type="ECO:0000313" key="1">
    <source>
        <dbReference type="EMBL" id="KAI4465524.1"/>
    </source>
</evidence>
<comment type="caution">
    <text evidence="1">The sequence shown here is derived from an EMBL/GenBank/DDBJ whole genome shotgun (WGS) entry which is preliminary data.</text>
</comment>
<accession>A0ACB9TFF6</accession>
<name>A0ACB9TFF6_HOLOL</name>